<organism evidence="7 8">
    <name type="scientific">Vitis rotundifolia</name>
    <name type="common">Muscadine grape</name>
    <dbReference type="NCBI Taxonomy" id="103349"/>
    <lineage>
        <taxon>Eukaryota</taxon>
        <taxon>Viridiplantae</taxon>
        <taxon>Streptophyta</taxon>
        <taxon>Embryophyta</taxon>
        <taxon>Tracheophyta</taxon>
        <taxon>Spermatophyta</taxon>
        <taxon>Magnoliopsida</taxon>
        <taxon>eudicotyledons</taxon>
        <taxon>Gunneridae</taxon>
        <taxon>Pentapetalae</taxon>
        <taxon>rosids</taxon>
        <taxon>Vitales</taxon>
        <taxon>Vitaceae</taxon>
        <taxon>Viteae</taxon>
        <taxon>Vitis</taxon>
    </lineage>
</organism>
<dbReference type="CDD" id="cd14798">
    <property type="entry name" value="RX-CC_like"/>
    <property type="match status" value="1"/>
</dbReference>
<evidence type="ECO:0000256" key="2">
    <source>
        <dbReference type="ARBA" id="ARBA00022741"/>
    </source>
</evidence>
<feature type="domain" description="NB-ARC" evidence="5">
    <location>
        <begin position="169"/>
        <end position="336"/>
    </location>
</feature>
<dbReference type="Gene3D" id="3.40.50.300">
    <property type="entry name" value="P-loop containing nucleotide triphosphate hydrolases"/>
    <property type="match status" value="1"/>
</dbReference>
<dbReference type="InterPro" id="IPR038005">
    <property type="entry name" value="RX-like_CC"/>
</dbReference>
<evidence type="ECO:0000313" key="8">
    <source>
        <dbReference type="Proteomes" id="UP001168098"/>
    </source>
</evidence>
<dbReference type="Pfam" id="PF00931">
    <property type="entry name" value="NB-ARC"/>
    <property type="match status" value="1"/>
</dbReference>
<dbReference type="GO" id="GO:0005524">
    <property type="term" value="F:ATP binding"/>
    <property type="evidence" value="ECO:0007669"/>
    <property type="project" value="UniProtKB-KW"/>
</dbReference>
<dbReference type="PRINTS" id="PR00364">
    <property type="entry name" value="DISEASERSIST"/>
</dbReference>
<name>A0AA38ZB79_VITRO</name>
<sequence length="394" mass="44504">MAEQIPFTIAENLLMKLGSTAFQEIGLIYGIRKELSKLEDTLSTIKAVLLDAGEPQERNHAVSNWVRRLKEVVNDADQLLDDFTAEDLRRKTHTQGRFVGQVSDFFSSSNHIAFRVKMGHRMKDIRERLDEIAKDISMLKFVPRVVQVENRKKSETHSFVVASEIVGREKDQEKMIGLLMQEHLSMVAIVGIGGLGKTTLAQLVYNDHEKVAKHFDIKMWVCVSNGFEVKAVVKSIVKATTNTNVNNLELDQLQKLLRKSLDGKRYLLVLDDVLNEHPGKWDQLRLFLTIGAHGSKILVTTRSARVALTMGIDSPYNLEPLGEESSWDLFRSLAFKGGEEKARPNLVKIGKEIVKSCNGVPQVIRHVARMLHSKAEESQWLHVKNSKNVMSMDA</sequence>
<dbReference type="InterPro" id="IPR042197">
    <property type="entry name" value="Apaf_helical"/>
</dbReference>
<dbReference type="InterPro" id="IPR041118">
    <property type="entry name" value="Rx_N"/>
</dbReference>
<gene>
    <name evidence="7" type="ORF">PVL29_017609</name>
</gene>
<dbReference type="EMBL" id="JARBHA010000013">
    <property type="protein sequence ID" value="KAJ9685640.1"/>
    <property type="molecule type" value="Genomic_DNA"/>
</dbReference>
<keyword evidence="4" id="KW-0067">ATP-binding</keyword>
<evidence type="ECO:0000256" key="1">
    <source>
        <dbReference type="ARBA" id="ARBA00022737"/>
    </source>
</evidence>
<feature type="domain" description="Disease resistance N-terminal" evidence="6">
    <location>
        <begin position="11"/>
        <end position="97"/>
    </location>
</feature>
<evidence type="ECO:0000256" key="3">
    <source>
        <dbReference type="ARBA" id="ARBA00022821"/>
    </source>
</evidence>
<proteinExistence type="predicted"/>
<dbReference type="PANTHER" id="PTHR36766">
    <property type="entry name" value="PLANT BROAD-SPECTRUM MILDEW RESISTANCE PROTEIN RPW8"/>
    <property type="match status" value="1"/>
</dbReference>
<dbReference type="Gene3D" id="1.10.8.430">
    <property type="entry name" value="Helical domain of apoptotic protease-activating factors"/>
    <property type="match status" value="1"/>
</dbReference>
<keyword evidence="8" id="KW-1185">Reference proteome</keyword>
<keyword evidence="2" id="KW-0547">Nucleotide-binding</keyword>
<dbReference type="InterPro" id="IPR027417">
    <property type="entry name" value="P-loop_NTPase"/>
</dbReference>
<keyword evidence="1" id="KW-0677">Repeat</keyword>
<dbReference type="AlphaFoldDB" id="A0AA38ZB79"/>
<reference evidence="7 8" key="1">
    <citation type="journal article" date="2023" name="BMC Biotechnol.">
        <title>Vitis rotundifolia cv Carlos genome sequencing.</title>
        <authorList>
            <person name="Huff M."/>
            <person name="Hulse-Kemp A."/>
            <person name="Scheffler B."/>
            <person name="Youngblood R."/>
            <person name="Simpson S."/>
            <person name="Babiker E."/>
            <person name="Staton M."/>
        </authorList>
    </citation>
    <scope>NUCLEOTIDE SEQUENCE [LARGE SCALE GENOMIC DNA]</scope>
    <source>
        <tissue evidence="7">Leaf</tissue>
    </source>
</reference>
<dbReference type="PANTHER" id="PTHR36766:SF40">
    <property type="entry name" value="DISEASE RESISTANCE PROTEIN RGA3"/>
    <property type="match status" value="1"/>
</dbReference>
<dbReference type="GO" id="GO:0043531">
    <property type="term" value="F:ADP binding"/>
    <property type="evidence" value="ECO:0007669"/>
    <property type="project" value="InterPro"/>
</dbReference>
<dbReference type="InterPro" id="IPR002182">
    <property type="entry name" value="NB-ARC"/>
</dbReference>
<dbReference type="Gene3D" id="1.20.5.4130">
    <property type="match status" value="1"/>
</dbReference>
<dbReference type="Pfam" id="PF18052">
    <property type="entry name" value="Rx_N"/>
    <property type="match status" value="1"/>
</dbReference>
<keyword evidence="3" id="KW-0611">Plant defense</keyword>
<dbReference type="SUPFAM" id="SSF52540">
    <property type="entry name" value="P-loop containing nucleoside triphosphate hydrolases"/>
    <property type="match status" value="1"/>
</dbReference>
<evidence type="ECO:0000259" key="6">
    <source>
        <dbReference type="Pfam" id="PF18052"/>
    </source>
</evidence>
<comment type="caution">
    <text evidence="7">The sequence shown here is derived from an EMBL/GenBank/DDBJ whole genome shotgun (WGS) entry which is preliminary data.</text>
</comment>
<evidence type="ECO:0000313" key="7">
    <source>
        <dbReference type="EMBL" id="KAJ9685640.1"/>
    </source>
</evidence>
<evidence type="ECO:0000259" key="5">
    <source>
        <dbReference type="Pfam" id="PF00931"/>
    </source>
</evidence>
<protein>
    <submittedName>
        <fullName evidence="7">Uncharacterized protein</fullName>
    </submittedName>
</protein>
<dbReference type="Proteomes" id="UP001168098">
    <property type="component" value="Unassembled WGS sequence"/>
</dbReference>
<dbReference type="GO" id="GO:0006952">
    <property type="term" value="P:defense response"/>
    <property type="evidence" value="ECO:0007669"/>
    <property type="project" value="UniProtKB-KW"/>
</dbReference>
<evidence type="ECO:0000256" key="4">
    <source>
        <dbReference type="ARBA" id="ARBA00022840"/>
    </source>
</evidence>
<dbReference type="FunFam" id="3.40.50.300:FF:001091">
    <property type="entry name" value="Probable disease resistance protein At1g61300"/>
    <property type="match status" value="1"/>
</dbReference>
<accession>A0AA38ZB79</accession>